<feature type="transmembrane region" description="Helical" evidence="1">
    <location>
        <begin position="81"/>
        <end position="99"/>
    </location>
</feature>
<dbReference type="InterPro" id="IPR029058">
    <property type="entry name" value="AB_hydrolase_fold"/>
</dbReference>
<feature type="transmembrane region" description="Helical" evidence="1">
    <location>
        <begin position="50"/>
        <end position="69"/>
    </location>
</feature>
<keyword evidence="1" id="KW-0472">Membrane</keyword>
<dbReference type="SUPFAM" id="SSF53474">
    <property type="entry name" value="alpha/beta-Hydrolases"/>
    <property type="match status" value="1"/>
</dbReference>
<gene>
    <name evidence="3" type="ORF">ACFY35_41485</name>
</gene>
<sequence>MTSPAFTPTPSAIPASRDRLGRIVAASLATGLVAALLLVAAPFVPAREDVLTGAVLIGFAAGWAMLVLLSARFTAAPQRWAAAPAVFMGLGGLLLAAFGPSARTVLDWVWPPALLLLTVWVTARVRRMPSRGGRRLLYPVLAVLALASIGAGYETAAEAVDAHAHPMPGQLVDVGGHRLHLSCTGSGGPTVVLEPGGGEMGANLGWITPAVAGSTHVCVYDRAGRGWSEPADAPQDGARIAADLHTLLHRAGVPGPYVLAGHSFGGLYVLAFANRYPGEVAGMVLVDSTAPAASATADGPGALRRISALTSVAARFGLGRLYAQTSYGDLPAQSRDEVRAGIATASTLRSTIDEYVQASASVREAAALHDLGNKPLVVLTAGAGSDAAWSAAQDRLAKLSGNAVHRVVDGATHEALMADRGYAAVTSQAIVDVVMSVRTAQPLAR</sequence>
<evidence type="ECO:0000256" key="1">
    <source>
        <dbReference type="SAM" id="Phobius"/>
    </source>
</evidence>
<keyword evidence="1" id="KW-1133">Transmembrane helix</keyword>
<keyword evidence="1" id="KW-0812">Transmembrane</keyword>
<name>A0ABW6WRM1_9ACTN</name>
<dbReference type="PRINTS" id="PR00111">
    <property type="entry name" value="ABHYDROLASE"/>
</dbReference>
<dbReference type="InterPro" id="IPR050471">
    <property type="entry name" value="AB_hydrolase"/>
</dbReference>
<dbReference type="EMBL" id="JBIAZU010000008">
    <property type="protein sequence ID" value="MFF5295946.1"/>
    <property type="molecule type" value="Genomic_DNA"/>
</dbReference>
<feature type="transmembrane region" description="Helical" evidence="1">
    <location>
        <begin position="105"/>
        <end position="123"/>
    </location>
</feature>
<feature type="domain" description="AB hydrolase-1" evidence="2">
    <location>
        <begin position="192"/>
        <end position="424"/>
    </location>
</feature>
<dbReference type="GO" id="GO:0016787">
    <property type="term" value="F:hydrolase activity"/>
    <property type="evidence" value="ECO:0007669"/>
    <property type="project" value="UniProtKB-KW"/>
</dbReference>
<keyword evidence="4" id="KW-1185">Reference proteome</keyword>
<reference evidence="3 4" key="1">
    <citation type="submission" date="2024-10" db="EMBL/GenBank/DDBJ databases">
        <title>The Natural Products Discovery Center: Release of the First 8490 Sequenced Strains for Exploring Actinobacteria Biosynthetic Diversity.</title>
        <authorList>
            <person name="Kalkreuter E."/>
            <person name="Kautsar S.A."/>
            <person name="Yang D."/>
            <person name="Bader C.D."/>
            <person name="Teijaro C.N."/>
            <person name="Fluegel L."/>
            <person name="Davis C.M."/>
            <person name="Simpson J.R."/>
            <person name="Lauterbach L."/>
            <person name="Steele A.D."/>
            <person name="Gui C."/>
            <person name="Meng S."/>
            <person name="Li G."/>
            <person name="Viehrig K."/>
            <person name="Ye F."/>
            <person name="Su P."/>
            <person name="Kiefer A.F."/>
            <person name="Nichols A."/>
            <person name="Cepeda A.J."/>
            <person name="Yan W."/>
            <person name="Fan B."/>
            <person name="Jiang Y."/>
            <person name="Adhikari A."/>
            <person name="Zheng C.-J."/>
            <person name="Schuster L."/>
            <person name="Cowan T.M."/>
            <person name="Smanski M.J."/>
            <person name="Chevrette M.G."/>
            <person name="De Carvalho L.P.S."/>
            <person name="Shen B."/>
        </authorList>
    </citation>
    <scope>NUCLEOTIDE SEQUENCE [LARGE SCALE GENOMIC DNA]</scope>
    <source>
        <strain evidence="3 4">NPDC000087</strain>
    </source>
</reference>
<proteinExistence type="predicted"/>
<dbReference type="Proteomes" id="UP001602245">
    <property type="component" value="Unassembled WGS sequence"/>
</dbReference>
<dbReference type="PANTHER" id="PTHR43433:SF10">
    <property type="entry name" value="AB HYDROLASE-1 DOMAIN-CONTAINING PROTEIN"/>
    <property type="match status" value="1"/>
</dbReference>
<dbReference type="RefSeq" id="WP_211216751.1">
    <property type="nucleotide sequence ID" value="NZ_JBIAZU010000008.1"/>
</dbReference>
<evidence type="ECO:0000313" key="3">
    <source>
        <dbReference type="EMBL" id="MFF5295946.1"/>
    </source>
</evidence>
<feature type="transmembrane region" description="Helical" evidence="1">
    <location>
        <begin position="23"/>
        <end position="44"/>
    </location>
</feature>
<keyword evidence="3" id="KW-0378">Hydrolase</keyword>
<dbReference type="PANTHER" id="PTHR43433">
    <property type="entry name" value="HYDROLASE, ALPHA/BETA FOLD FAMILY PROTEIN"/>
    <property type="match status" value="1"/>
</dbReference>
<evidence type="ECO:0000259" key="2">
    <source>
        <dbReference type="Pfam" id="PF12697"/>
    </source>
</evidence>
<accession>A0ABW6WRM1</accession>
<feature type="transmembrane region" description="Helical" evidence="1">
    <location>
        <begin position="135"/>
        <end position="153"/>
    </location>
</feature>
<comment type="caution">
    <text evidence="3">The sequence shown here is derived from an EMBL/GenBank/DDBJ whole genome shotgun (WGS) entry which is preliminary data.</text>
</comment>
<dbReference type="InterPro" id="IPR000073">
    <property type="entry name" value="AB_hydrolase_1"/>
</dbReference>
<protein>
    <submittedName>
        <fullName evidence="3">Alpha/beta fold hydrolase</fullName>
    </submittedName>
</protein>
<dbReference type="Pfam" id="PF12697">
    <property type="entry name" value="Abhydrolase_6"/>
    <property type="match status" value="1"/>
</dbReference>
<dbReference type="Gene3D" id="3.40.50.1820">
    <property type="entry name" value="alpha/beta hydrolase"/>
    <property type="match status" value="1"/>
</dbReference>
<evidence type="ECO:0000313" key="4">
    <source>
        <dbReference type="Proteomes" id="UP001602245"/>
    </source>
</evidence>
<organism evidence="3 4">
    <name type="scientific">Paractinoplanes globisporus</name>
    <dbReference type="NCBI Taxonomy" id="113565"/>
    <lineage>
        <taxon>Bacteria</taxon>
        <taxon>Bacillati</taxon>
        <taxon>Actinomycetota</taxon>
        <taxon>Actinomycetes</taxon>
        <taxon>Micromonosporales</taxon>
        <taxon>Micromonosporaceae</taxon>
        <taxon>Paractinoplanes</taxon>
    </lineage>
</organism>